<protein>
    <recommendedName>
        <fullName evidence="4">FxLD family lantipeptide</fullName>
    </recommendedName>
</protein>
<evidence type="ECO:0000256" key="1">
    <source>
        <dbReference type="SAM" id="MobiDB-lite"/>
    </source>
</evidence>
<reference evidence="2" key="1">
    <citation type="submission" date="2021-04" db="EMBL/GenBank/DDBJ databases">
        <authorList>
            <person name="Hartkoorn R.C."/>
            <person name="Beaudoing E."/>
            <person name="Hot D."/>
        </authorList>
    </citation>
    <scope>NUCLEOTIDE SEQUENCE</scope>
    <source>
        <strain evidence="2">NRRL B-16292</strain>
    </source>
</reference>
<sequence length="60" mass="6194">MTETTNGTAVTPETPFPREAAPVDAVSQGDLTQDSAEEPLLTFLCADDAYGVCDLNGGCS</sequence>
<dbReference type="Proteomes" id="UP001059617">
    <property type="component" value="Chromosome"/>
</dbReference>
<organism evidence="2 3">
    <name type="scientific">Dactylosporangium fulvum</name>
    <dbReference type="NCBI Taxonomy" id="53359"/>
    <lineage>
        <taxon>Bacteria</taxon>
        <taxon>Bacillati</taxon>
        <taxon>Actinomycetota</taxon>
        <taxon>Actinomycetes</taxon>
        <taxon>Micromonosporales</taxon>
        <taxon>Micromonosporaceae</taxon>
        <taxon>Dactylosporangium</taxon>
    </lineage>
</organism>
<evidence type="ECO:0000313" key="2">
    <source>
        <dbReference type="EMBL" id="UWP86693.1"/>
    </source>
</evidence>
<feature type="region of interest" description="Disordered" evidence="1">
    <location>
        <begin position="1"/>
        <end position="33"/>
    </location>
</feature>
<dbReference type="EMBL" id="CP073720">
    <property type="protein sequence ID" value="UWP86693.1"/>
    <property type="molecule type" value="Genomic_DNA"/>
</dbReference>
<evidence type="ECO:0008006" key="4">
    <source>
        <dbReference type="Google" id="ProtNLM"/>
    </source>
</evidence>
<evidence type="ECO:0000313" key="3">
    <source>
        <dbReference type="Proteomes" id="UP001059617"/>
    </source>
</evidence>
<dbReference type="RefSeq" id="WP_259866120.1">
    <property type="nucleotide sequence ID" value="NZ_BAAAST010000054.1"/>
</dbReference>
<feature type="compositionally biased region" description="Polar residues" evidence="1">
    <location>
        <begin position="1"/>
        <end position="11"/>
    </location>
</feature>
<gene>
    <name evidence="2" type="ORF">Dfulv_21620</name>
</gene>
<name>A0ABY5W9E1_9ACTN</name>
<reference evidence="2" key="2">
    <citation type="submission" date="2022-09" db="EMBL/GenBank/DDBJ databases">
        <title>Biosynthetic gene clusters of Dactylosporangioum fulvum.</title>
        <authorList>
            <person name="Caradec T."/>
        </authorList>
    </citation>
    <scope>NUCLEOTIDE SEQUENCE</scope>
    <source>
        <strain evidence="2">NRRL B-16292</strain>
    </source>
</reference>
<accession>A0ABY5W9E1</accession>
<proteinExistence type="predicted"/>
<keyword evidence="3" id="KW-1185">Reference proteome</keyword>